<dbReference type="GO" id="GO:0000976">
    <property type="term" value="F:transcription cis-regulatory region binding"/>
    <property type="evidence" value="ECO:0007669"/>
    <property type="project" value="TreeGrafter"/>
</dbReference>
<comment type="subcellular location">
    <subcellularLocation>
        <location evidence="1">Nucleus</location>
    </subcellularLocation>
</comment>
<dbReference type="InterPro" id="IPR003958">
    <property type="entry name" value="CBFA_NFYB_domain"/>
</dbReference>
<evidence type="ECO:0000259" key="4">
    <source>
        <dbReference type="Pfam" id="PF00808"/>
    </source>
</evidence>
<evidence type="ECO:0000313" key="5">
    <source>
        <dbReference type="EMBL" id="SPD10462.1"/>
    </source>
</evidence>
<dbReference type="GO" id="GO:0005634">
    <property type="term" value="C:nucleus"/>
    <property type="evidence" value="ECO:0007669"/>
    <property type="project" value="UniProtKB-SubCell"/>
</dbReference>
<dbReference type="PANTHER" id="PTHR10252:SF54">
    <property type="entry name" value="CHROMATIN ACCESSIBILITY COMPLEX PROTEIN 1"/>
    <property type="match status" value="1"/>
</dbReference>
<protein>
    <recommendedName>
        <fullName evidence="4">Transcription factor CBF/NF-Y/archaeal histone domain-containing protein</fullName>
    </recommendedName>
</protein>
<accession>A0A2N9HE56</accession>
<feature type="compositionally biased region" description="Basic and acidic residues" evidence="3">
    <location>
        <begin position="120"/>
        <end position="130"/>
    </location>
</feature>
<dbReference type="Pfam" id="PF00808">
    <property type="entry name" value="CBFD_NFYB_HMF"/>
    <property type="match status" value="1"/>
</dbReference>
<dbReference type="AlphaFoldDB" id="A0A2N9HE56"/>
<proteinExistence type="predicted"/>
<dbReference type="GO" id="GO:0006355">
    <property type="term" value="P:regulation of DNA-templated transcription"/>
    <property type="evidence" value="ECO:0007669"/>
    <property type="project" value="TreeGrafter"/>
</dbReference>
<dbReference type="SUPFAM" id="SSF47113">
    <property type="entry name" value="Histone-fold"/>
    <property type="match status" value="1"/>
</dbReference>
<dbReference type="PANTHER" id="PTHR10252">
    <property type="entry name" value="HISTONE-LIKE TRANSCRIPTION FACTOR CCAAT-RELATED"/>
    <property type="match status" value="1"/>
</dbReference>
<dbReference type="Gene3D" id="1.10.20.10">
    <property type="entry name" value="Histone, subunit A"/>
    <property type="match status" value="1"/>
</dbReference>
<reference evidence="5" key="1">
    <citation type="submission" date="2018-02" db="EMBL/GenBank/DDBJ databases">
        <authorList>
            <person name="Cohen D.B."/>
            <person name="Kent A.D."/>
        </authorList>
    </citation>
    <scope>NUCLEOTIDE SEQUENCE</scope>
</reference>
<feature type="region of interest" description="Disordered" evidence="3">
    <location>
        <begin position="83"/>
        <end position="142"/>
    </location>
</feature>
<keyword evidence="2" id="KW-0539">Nucleus</keyword>
<evidence type="ECO:0000256" key="1">
    <source>
        <dbReference type="ARBA" id="ARBA00004123"/>
    </source>
</evidence>
<evidence type="ECO:0000256" key="3">
    <source>
        <dbReference type="SAM" id="MobiDB-lite"/>
    </source>
</evidence>
<dbReference type="FunFam" id="1.10.20.10:FF:000117">
    <property type="entry name" value="Nuclear factor Y, subunit C13"/>
    <property type="match status" value="1"/>
</dbReference>
<dbReference type="InterPro" id="IPR009072">
    <property type="entry name" value="Histone-fold"/>
</dbReference>
<evidence type="ECO:0000256" key="2">
    <source>
        <dbReference type="ARBA" id="ARBA00023242"/>
    </source>
</evidence>
<name>A0A2N9HE56_FAGSY</name>
<dbReference type="EMBL" id="OIVN01003334">
    <property type="protein sequence ID" value="SPD10462.1"/>
    <property type="molecule type" value="Genomic_DNA"/>
</dbReference>
<sequence length="142" mass="16282">MAEEENTETIRPEFPTGRVKRIMKLDKDINKVNSEALFLVSYSAELFLHFLAEKSAEVATEKKRKIVKLEHMRVAVKRHQPTSEFLLDSLPMPSQPSDRPATDQNRTRPVSEKPLPAGTRRIDDFFHKPANEAPIQIDNDES</sequence>
<organism evidence="5">
    <name type="scientific">Fagus sylvatica</name>
    <name type="common">Beechnut</name>
    <dbReference type="NCBI Taxonomy" id="28930"/>
    <lineage>
        <taxon>Eukaryota</taxon>
        <taxon>Viridiplantae</taxon>
        <taxon>Streptophyta</taxon>
        <taxon>Embryophyta</taxon>
        <taxon>Tracheophyta</taxon>
        <taxon>Spermatophyta</taxon>
        <taxon>Magnoliopsida</taxon>
        <taxon>eudicotyledons</taxon>
        <taxon>Gunneridae</taxon>
        <taxon>Pentapetalae</taxon>
        <taxon>rosids</taxon>
        <taxon>fabids</taxon>
        <taxon>Fagales</taxon>
        <taxon>Fagaceae</taxon>
        <taxon>Fagus</taxon>
    </lineage>
</organism>
<dbReference type="InterPro" id="IPR050568">
    <property type="entry name" value="Transcr_DNA_Rep_Reg"/>
</dbReference>
<dbReference type="GO" id="GO:0046982">
    <property type="term" value="F:protein heterodimerization activity"/>
    <property type="evidence" value="ECO:0007669"/>
    <property type="project" value="InterPro"/>
</dbReference>
<feature type="domain" description="Transcription factor CBF/NF-Y/archaeal histone" evidence="4">
    <location>
        <begin position="13"/>
        <end position="76"/>
    </location>
</feature>
<gene>
    <name evidence="5" type="ORF">FSB_LOCUS38344</name>
</gene>
<dbReference type="CDD" id="cd22929">
    <property type="entry name" value="HFD_POLE4-like"/>
    <property type="match status" value="1"/>
</dbReference>